<reference evidence="1 2" key="1">
    <citation type="submission" date="2020-02" db="EMBL/GenBank/DDBJ databases">
        <title>Pseudoroseicyclus tamarix, sp. nov., isolated from offshore sediment of a Tamarix chinensis forest.</title>
        <authorList>
            <person name="Gai Y."/>
        </authorList>
    </citation>
    <scope>NUCLEOTIDE SEQUENCE [LARGE SCALE GENOMIC DNA]</scope>
    <source>
        <strain evidence="1 2">CLL3-39</strain>
    </source>
</reference>
<evidence type="ECO:0000313" key="2">
    <source>
        <dbReference type="Proteomes" id="UP000474757"/>
    </source>
</evidence>
<organism evidence="1 2">
    <name type="scientific">Pseudoroseicyclus tamaricis</name>
    <dbReference type="NCBI Taxonomy" id="2705421"/>
    <lineage>
        <taxon>Bacteria</taxon>
        <taxon>Pseudomonadati</taxon>
        <taxon>Pseudomonadota</taxon>
        <taxon>Alphaproteobacteria</taxon>
        <taxon>Rhodobacterales</taxon>
        <taxon>Paracoccaceae</taxon>
        <taxon>Pseudoroseicyclus</taxon>
    </lineage>
</organism>
<protein>
    <submittedName>
        <fullName evidence="1">Uncharacterized protein</fullName>
    </submittedName>
</protein>
<evidence type="ECO:0000313" key="1">
    <source>
        <dbReference type="EMBL" id="NDV01868.1"/>
    </source>
</evidence>
<accession>A0A6B2JU89</accession>
<proteinExistence type="predicted"/>
<name>A0A6B2JU89_9RHOB</name>
<dbReference type="RefSeq" id="WP_163894300.1">
    <property type="nucleotide sequence ID" value="NZ_JAAFYS010000003.1"/>
</dbReference>
<gene>
    <name evidence="1" type="ORF">GZA08_12925</name>
</gene>
<dbReference type="AlphaFoldDB" id="A0A6B2JU89"/>
<keyword evidence="2" id="KW-1185">Reference proteome</keyword>
<sequence length="174" mass="18640">MAGKSLVGGLYAFHFGSHMGFGLCTHEVTDGWGPRLGQLMRLFRGVAENVPEDVPAILSQPLLTSVFVDLPRMVRAGEATKLADVPVPPELAAPPRFRAGGPAPEHFFLVEGLGESERILEGSASEADIAGAPDQAVAGFGALERIFRFDLTPERDFAFFTGAAVLDEERDAIF</sequence>
<comment type="caution">
    <text evidence="1">The sequence shown here is derived from an EMBL/GenBank/DDBJ whole genome shotgun (WGS) entry which is preliminary data.</text>
</comment>
<dbReference type="Proteomes" id="UP000474757">
    <property type="component" value="Unassembled WGS sequence"/>
</dbReference>
<dbReference type="EMBL" id="JAAGAB010000003">
    <property type="protein sequence ID" value="NDV01868.1"/>
    <property type="molecule type" value="Genomic_DNA"/>
</dbReference>